<dbReference type="InterPro" id="IPR007248">
    <property type="entry name" value="Mpv17_PMP22"/>
</dbReference>
<dbReference type="GO" id="GO:0005737">
    <property type="term" value="C:cytoplasm"/>
    <property type="evidence" value="ECO:0007669"/>
    <property type="project" value="TreeGrafter"/>
</dbReference>
<evidence type="ECO:0000256" key="2">
    <source>
        <dbReference type="ARBA" id="ARBA00006824"/>
    </source>
</evidence>
<organism evidence="7">
    <name type="scientific">Strombidium rassoulzadegani</name>
    <dbReference type="NCBI Taxonomy" id="1082188"/>
    <lineage>
        <taxon>Eukaryota</taxon>
        <taxon>Sar</taxon>
        <taxon>Alveolata</taxon>
        <taxon>Ciliophora</taxon>
        <taxon>Intramacronucleata</taxon>
        <taxon>Spirotrichea</taxon>
        <taxon>Oligotrichia</taxon>
        <taxon>Strombidiidae</taxon>
        <taxon>Strombidium</taxon>
    </lineage>
</organism>
<keyword evidence="5 6" id="KW-0472">Membrane</keyword>
<name>A0A7S3FWA6_9SPIT</name>
<evidence type="ECO:0000256" key="5">
    <source>
        <dbReference type="ARBA" id="ARBA00023136"/>
    </source>
</evidence>
<keyword evidence="3 6" id="KW-0812">Transmembrane</keyword>
<comment type="similarity">
    <text evidence="2 6">Belongs to the peroxisomal membrane protein PXMP2/4 family.</text>
</comment>
<comment type="subcellular location">
    <subcellularLocation>
        <location evidence="1">Membrane</location>
        <topology evidence="1">Multi-pass membrane protein</topology>
    </subcellularLocation>
</comment>
<dbReference type="Pfam" id="PF04117">
    <property type="entry name" value="Mpv17_PMP22"/>
    <property type="match status" value="1"/>
</dbReference>
<reference evidence="7" key="1">
    <citation type="submission" date="2021-01" db="EMBL/GenBank/DDBJ databases">
        <authorList>
            <person name="Corre E."/>
            <person name="Pelletier E."/>
            <person name="Niang G."/>
            <person name="Scheremetjew M."/>
            <person name="Finn R."/>
            <person name="Kale V."/>
            <person name="Holt S."/>
            <person name="Cochrane G."/>
            <person name="Meng A."/>
            <person name="Brown T."/>
            <person name="Cohen L."/>
        </authorList>
    </citation>
    <scope>NUCLEOTIDE SEQUENCE</scope>
    <source>
        <strain evidence="7">Ras09</strain>
    </source>
</reference>
<evidence type="ECO:0000313" key="7">
    <source>
        <dbReference type="EMBL" id="CAE0230457.1"/>
    </source>
</evidence>
<keyword evidence="4 6" id="KW-1133">Transmembrane helix</keyword>
<protein>
    <recommendedName>
        <fullName evidence="8">Mpv17-like protein</fullName>
    </recommendedName>
</protein>
<evidence type="ECO:0000256" key="6">
    <source>
        <dbReference type="RuleBase" id="RU363053"/>
    </source>
</evidence>
<evidence type="ECO:0000256" key="1">
    <source>
        <dbReference type="ARBA" id="ARBA00004141"/>
    </source>
</evidence>
<dbReference type="EMBL" id="HBIA01004275">
    <property type="protein sequence ID" value="CAE0230457.1"/>
    <property type="molecule type" value="Transcribed_RNA"/>
</dbReference>
<sequence length="196" mass="22513">MGFRKFFNWYSLKLETNPLLTKSLTCGALNMVGDTLSQTLEKRVKPEKREKGFDFKRNLIFGAIGSFYIAPLLHVHYSKFLPYVVPDGTKYGALKKLAIDQSAFASFITTGFFIIINVVEGKGAQKGIDDLKQKYWTTMVINWKIWIPANYMNFVLIPNKYQVLFANFIQIFYNTALSFIHNSDDIGKKEDQPKQA</sequence>
<dbReference type="PANTHER" id="PTHR11266">
    <property type="entry name" value="PEROXISOMAL MEMBRANE PROTEIN 2, PXMP2 MPV17"/>
    <property type="match status" value="1"/>
</dbReference>
<evidence type="ECO:0008006" key="8">
    <source>
        <dbReference type="Google" id="ProtNLM"/>
    </source>
</evidence>
<evidence type="ECO:0000256" key="4">
    <source>
        <dbReference type="ARBA" id="ARBA00022989"/>
    </source>
</evidence>
<proteinExistence type="inferred from homology"/>
<gene>
    <name evidence="7" type="ORF">SRAS04492_LOCUS2251</name>
</gene>
<dbReference type="GO" id="GO:0016020">
    <property type="term" value="C:membrane"/>
    <property type="evidence" value="ECO:0007669"/>
    <property type="project" value="UniProtKB-SubCell"/>
</dbReference>
<dbReference type="AlphaFoldDB" id="A0A7S3FWA6"/>
<evidence type="ECO:0000256" key="3">
    <source>
        <dbReference type="ARBA" id="ARBA00022692"/>
    </source>
</evidence>
<feature type="transmembrane region" description="Helical" evidence="6">
    <location>
        <begin position="58"/>
        <end position="77"/>
    </location>
</feature>
<feature type="transmembrane region" description="Helical" evidence="6">
    <location>
        <begin position="97"/>
        <end position="119"/>
    </location>
</feature>
<accession>A0A7S3FWA6</accession>